<dbReference type="GO" id="GO:0016567">
    <property type="term" value="P:protein ubiquitination"/>
    <property type="evidence" value="ECO:0007669"/>
    <property type="project" value="TreeGrafter"/>
</dbReference>
<evidence type="ECO:0000256" key="12">
    <source>
        <dbReference type="PROSITE-ProRule" id="PRU00175"/>
    </source>
</evidence>
<evidence type="ECO:0000256" key="5">
    <source>
        <dbReference type="ARBA" id="ARBA00022490"/>
    </source>
</evidence>
<dbReference type="GO" id="GO:0008270">
    <property type="term" value="F:zinc ion binding"/>
    <property type="evidence" value="ECO:0007669"/>
    <property type="project" value="UniProtKB-KW"/>
</dbReference>
<comment type="similarity">
    <text evidence="11">Belongs to the ZNF598/HEL2 family.</text>
</comment>
<dbReference type="GO" id="GO:0005737">
    <property type="term" value="C:cytoplasm"/>
    <property type="evidence" value="ECO:0007669"/>
    <property type="project" value="UniProtKB-SubCell"/>
</dbReference>
<evidence type="ECO:0000256" key="2">
    <source>
        <dbReference type="ARBA" id="ARBA00004496"/>
    </source>
</evidence>
<keyword evidence="8" id="KW-0479">Metal-binding</keyword>
<feature type="region of interest" description="Disordered" evidence="13">
    <location>
        <begin position="534"/>
        <end position="560"/>
    </location>
</feature>
<dbReference type="Pfam" id="PF23202">
    <property type="entry name" value="PAH_ZNF598"/>
    <property type="match status" value="1"/>
</dbReference>
<keyword evidence="10" id="KW-0862">Zinc</keyword>
<reference evidence="16" key="1">
    <citation type="submission" date="2025-08" db="UniProtKB">
        <authorList>
            <consortium name="RefSeq"/>
        </authorList>
    </citation>
    <scope>IDENTIFICATION</scope>
</reference>
<gene>
    <name evidence="16" type="primary">LOC105057290</name>
</gene>
<dbReference type="SMART" id="SM00355">
    <property type="entry name" value="ZnF_C2H2"/>
    <property type="match status" value="4"/>
</dbReference>
<evidence type="ECO:0000256" key="11">
    <source>
        <dbReference type="ARBA" id="ARBA00035113"/>
    </source>
</evidence>
<evidence type="ECO:0000256" key="3">
    <source>
        <dbReference type="ARBA" id="ARBA00004906"/>
    </source>
</evidence>
<feature type="compositionally biased region" description="Basic residues" evidence="13">
    <location>
        <begin position="800"/>
        <end position="811"/>
    </location>
</feature>
<dbReference type="PROSITE" id="PS50089">
    <property type="entry name" value="ZF_RING_2"/>
    <property type="match status" value="1"/>
</dbReference>
<dbReference type="Proteomes" id="UP000504607">
    <property type="component" value="Chromosome 14"/>
</dbReference>
<feature type="compositionally biased region" description="Low complexity" evidence="13">
    <location>
        <begin position="472"/>
        <end position="482"/>
    </location>
</feature>
<feature type="compositionally biased region" description="Polar residues" evidence="13">
    <location>
        <begin position="765"/>
        <end position="784"/>
    </location>
</feature>
<feature type="compositionally biased region" description="Low complexity" evidence="13">
    <location>
        <begin position="490"/>
        <end position="505"/>
    </location>
</feature>
<keyword evidence="7" id="KW-0808">Transferase</keyword>
<evidence type="ECO:0000256" key="10">
    <source>
        <dbReference type="ARBA" id="ARBA00022833"/>
    </source>
</evidence>
<comment type="catalytic activity">
    <reaction evidence="1">
        <text>S-ubiquitinyl-[E2 ubiquitin-conjugating enzyme]-L-cysteine + [acceptor protein]-L-lysine = [E2 ubiquitin-conjugating enzyme]-L-cysteine + N(6)-ubiquitinyl-[acceptor protein]-L-lysine.</text>
        <dbReference type="EC" id="2.3.2.27"/>
    </reaction>
</comment>
<dbReference type="GO" id="GO:0043022">
    <property type="term" value="F:ribosome binding"/>
    <property type="evidence" value="ECO:0007669"/>
    <property type="project" value="TreeGrafter"/>
</dbReference>
<dbReference type="Pfam" id="PF25447">
    <property type="entry name" value="RING_ZNF598"/>
    <property type="match status" value="1"/>
</dbReference>
<evidence type="ECO:0000256" key="4">
    <source>
        <dbReference type="ARBA" id="ARBA00012483"/>
    </source>
</evidence>
<dbReference type="PANTHER" id="PTHR22938">
    <property type="entry name" value="ZINC FINGER PROTEIN 598"/>
    <property type="match status" value="1"/>
</dbReference>
<dbReference type="KEGG" id="egu:105057290"/>
<comment type="subcellular location">
    <subcellularLocation>
        <location evidence="2">Cytoplasm</location>
    </subcellularLocation>
</comment>
<dbReference type="AlphaFoldDB" id="A0A6I9S639"/>
<evidence type="ECO:0000259" key="14">
    <source>
        <dbReference type="PROSITE" id="PS50089"/>
    </source>
</evidence>
<dbReference type="InterPro" id="IPR044288">
    <property type="entry name" value="ZNF598/HEL2"/>
</dbReference>
<dbReference type="CDD" id="cd16615">
    <property type="entry name" value="RING-HC_ZNF598"/>
    <property type="match status" value="1"/>
</dbReference>
<feature type="region of interest" description="Disordered" evidence="13">
    <location>
        <begin position="680"/>
        <end position="714"/>
    </location>
</feature>
<feature type="compositionally biased region" description="Polar residues" evidence="13">
    <location>
        <begin position="861"/>
        <end position="870"/>
    </location>
</feature>
<evidence type="ECO:0000256" key="9">
    <source>
        <dbReference type="ARBA" id="ARBA00022771"/>
    </source>
</evidence>
<dbReference type="InParanoid" id="A0A6I9S639"/>
<feature type="compositionally biased region" description="Polar residues" evidence="13">
    <location>
        <begin position="384"/>
        <end position="395"/>
    </location>
</feature>
<dbReference type="InterPro" id="IPR041888">
    <property type="entry name" value="RING-HC_ZNF598/HEL2"/>
</dbReference>
<dbReference type="EC" id="2.3.2.27" evidence="4"/>
<keyword evidence="9 12" id="KW-0863">Zinc-finger</keyword>
<comment type="pathway">
    <text evidence="3">Protein modification; protein ubiquitination.</text>
</comment>
<evidence type="ECO:0000256" key="13">
    <source>
        <dbReference type="SAM" id="MobiDB-lite"/>
    </source>
</evidence>
<feature type="domain" description="RING-type" evidence="14">
    <location>
        <begin position="5"/>
        <end position="46"/>
    </location>
</feature>
<feature type="compositionally biased region" description="Low complexity" evidence="13">
    <location>
        <begin position="814"/>
        <end position="827"/>
    </location>
</feature>
<name>A0A6I9S639_ELAGV</name>
<feature type="region of interest" description="Disordered" evidence="13">
    <location>
        <begin position="281"/>
        <end position="324"/>
    </location>
</feature>
<evidence type="ECO:0000256" key="8">
    <source>
        <dbReference type="ARBA" id="ARBA00022723"/>
    </source>
</evidence>
<evidence type="ECO:0000313" key="16">
    <source>
        <dbReference type="RefSeq" id="XP_010938163.1"/>
    </source>
</evidence>
<feature type="compositionally biased region" description="Polar residues" evidence="13">
    <location>
        <begin position="366"/>
        <end position="376"/>
    </location>
</feature>
<keyword evidence="15" id="KW-1185">Reference proteome</keyword>
<feature type="compositionally biased region" description="Polar residues" evidence="13">
    <location>
        <begin position="534"/>
        <end position="545"/>
    </location>
</feature>
<dbReference type="GO" id="GO:0072344">
    <property type="term" value="P:rescue of stalled ribosome"/>
    <property type="evidence" value="ECO:0007669"/>
    <property type="project" value="InterPro"/>
</dbReference>
<protein>
    <recommendedName>
        <fullName evidence="4">RING-type E3 ubiquitin transferase</fullName>
        <ecNumber evidence="4">2.3.2.27</ecNumber>
    </recommendedName>
</protein>
<feature type="compositionally biased region" description="Low complexity" evidence="13">
    <location>
        <begin position="680"/>
        <end position="689"/>
    </location>
</feature>
<dbReference type="PANTHER" id="PTHR22938:SF0">
    <property type="entry name" value="E3 UBIQUITIN-PROTEIN LIGASE ZNF598"/>
    <property type="match status" value="1"/>
</dbReference>
<dbReference type="RefSeq" id="XP_010938163.1">
    <property type="nucleotide sequence ID" value="XM_010939861.3"/>
</dbReference>
<evidence type="ECO:0000256" key="6">
    <source>
        <dbReference type="ARBA" id="ARBA00022553"/>
    </source>
</evidence>
<feature type="region of interest" description="Disordered" evidence="13">
    <location>
        <begin position="348"/>
        <end position="521"/>
    </location>
</feature>
<evidence type="ECO:0000256" key="7">
    <source>
        <dbReference type="ARBA" id="ARBA00022679"/>
    </source>
</evidence>
<feature type="region of interest" description="Disordered" evidence="13">
    <location>
        <begin position="751"/>
        <end position="870"/>
    </location>
</feature>
<dbReference type="InterPro" id="IPR001841">
    <property type="entry name" value="Znf_RING"/>
</dbReference>
<dbReference type="OrthoDB" id="3838338at2759"/>
<dbReference type="InterPro" id="IPR057634">
    <property type="entry name" value="PAH_ZNF598/HEL2"/>
</dbReference>
<dbReference type="GeneID" id="105057290"/>
<proteinExistence type="inferred from homology"/>
<dbReference type="Pfam" id="PF23230">
    <property type="entry name" value="zf-C2H2_13"/>
    <property type="match status" value="1"/>
</dbReference>
<organism evidence="15 16">
    <name type="scientific">Elaeis guineensis var. tenera</name>
    <name type="common">Oil palm</name>
    <dbReference type="NCBI Taxonomy" id="51953"/>
    <lineage>
        <taxon>Eukaryota</taxon>
        <taxon>Viridiplantae</taxon>
        <taxon>Streptophyta</taxon>
        <taxon>Embryophyta</taxon>
        <taxon>Tracheophyta</taxon>
        <taxon>Spermatophyta</taxon>
        <taxon>Magnoliopsida</taxon>
        <taxon>Liliopsida</taxon>
        <taxon>Arecaceae</taxon>
        <taxon>Arecoideae</taxon>
        <taxon>Cocoseae</taxon>
        <taxon>Elaeidinae</taxon>
        <taxon>Elaeis</taxon>
    </lineage>
</organism>
<keyword evidence="5" id="KW-0963">Cytoplasm</keyword>
<evidence type="ECO:0000256" key="1">
    <source>
        <dbReference type="ARBA" id="ARBA00000900"/>
    </source>
</evidence>
<dbReference type="GO" id="GO:0061630">
    <property type="term" value="F:ubiquitin protein ligase activity"/>
    <property type="evidence" value="ECO:0007669"/>
    <property type="project" value="UniProtKB-EC"/>
</dbReference>
<evidence type="ECO:0000313" key="15">
    <source>
        <dbReference type="Proteomes" id="UP000504607"/>
    </source>
</evidence>
<dbReference type="PROSITE" id="PS00028">
    <property type="entry name" value="ZINC_FINGER_C2H2_1"/>
    <property type="match status" value="1"/>
</dbReference>
<sequence length="870" mass="96182">MDDSCAVCADALEWVAYGSCGHREVCSTCVVRLRFVLNDHRCCICKTECPIVFVTKALGDYTTVITDFSMFPANATEGKVGQYWYHEDTQAFFDDVDHYRMIKAMCRLSCSVCDKSAEEQGSEGTKRRHRFRSIEQLKGHLFHQHRLFMCSLCLEGRKVFICEQKLYTRSQLNQHISTGDSEVDGSESERGGFMGHPMCEFCRNPFYGDNELYMHMSTEHYTCHICQRQHPGQYDYYRNYDDLEMHFRQEHFLCENETCLAKKFVVFQTEAEMKRHNTIEHGGHMSRSKRNAALQIPTSFRFRRNEQEQRRGRGRGFRPEPSGNQLAMAIQASLETAIADGRVRDSLSSAHPVTEHGETSQDDTVTDSLESLSINSGPEPRSRSPATQSQSSRTTPFLEEFSFPPLADRELPEPSSRYAQALSQSSRSAARLGEESFPPLPGASKSSKSKATHRLESLAKNTLAARLHQRSRASVAVNSARSRPSDYHESVSSSSTSSKIRTTPTHGPTPASSNSQPWMATKPARENEFISPLSANPAQNLNSTNKMRHSASAPSLVEGGFSSQATSSMVSAMSGSHVLPMCNQSLPNGEDVQTANKNLVERIRAGLGMDEDKYAAFKSISAEYRQGLINTWEYLSYVEQFGLSHLVPELARLCPDAQKQMELTDACNANLRNKFILSKDAGSSSGSSKESNRSGKGSGKGKGKRVDHAGSTSAKDALAENIFSTVRKLQSSQKPQEEEVEVLSKDGYRAVRDKQKPSVGEAYISSDSDNVNLADSTGNKESLATSTNSSQNSGDGGSSKQRKKASKFHRVRLGDGSAAALLDLGRSNASPERTENESTHKPSGGLPVRGVWRNGGGQRLFANSQKDPSK</sequence>
<accession>A0A6I9S639</accession>
<dbReference type="FunCoup" id="A0A6I9S639">
    <property type="interactions" value="1465"/>
</dbReference>
<feature type="compositionally biased region" description="Low complexity" evidence="13">
    <location>
        <begin position="415"/>
        <end position="431"/>
    </location>
</feature>
<dbReference type="InterPro" id="IPR013087">
    <property type="entry name" value="Znf_C2H2_type"/>
</dbReference>
<keyword evidence="6" id="KW-0597">Phosphoprotein</keyword>
<dbReference type="InterPro" id="IPR056437">
    <property type="entry name" value="Znf-C2H2_ZNF598/HEL2"/>
</dbReference>